<evidence type="ECO:0000313" key="2">
    <source>
        <dbReference type="EMBL" id="QDU31275.1"/>
    </source>
</evidence>
<protein>
    <submittedName>
        <fullName evidence="2">Uncharacterized protein</fullName>
    </submittedName>
</protein>
<feature type="region of interest" description="Disordered" evidence="1">
    <location>
        <begin position="34"/>
        <end position="57"/>
    </location>
</feature>
<feature type="compositionally biased region" description="Polar residues" evidence="1">
    <location>
        <begin position="44"/>
        <end position="57"/>
    </location>
</feature>
<evidence type="ECO:0000256" key="1">
    <source>
        <dbReference type="SAM" id="MobiDB-lite"/>
    </source>
</evidence>
<evidence type="ECO:0000313" key="3">
    <source>
        <dbReference type="Proteomes" id="UP000315017"/>
    </source>
</evidence>
<organism evidence="2 3">
    <name type="scientific">Anatilimnocola aggregata</name>
    <dbReference type="NCBI Taxonomy" id="2528021"/>
    <lineage>
        <taxon>Bacteria</taxon>
        <taxon>Pseudomonadati</taxon>
        <taxon>Planctomycetota</taxon>
        <taxon>Planctomycetia</taxon>
        <taxon>Pirellulales</taxon>
        <taxon>Pirellulaceae</taxon>
        <taxon>Anatilimnocola</taxon>
    </lineage>
</organism>
<dbReference type="KEGG" id="aagg:ETAA8_64280"/>
<accession>A0A517YM22</accession>
<gene>
    <name evidence="2" type="ORF">ETAA8_64280</name>
</gene>
<keyword evidence="3" id="KW-1185">Reference proteome</keyword>
<name>A0A517YM22_9BACT</name>
<dbReference type="Proteomes" id="UP000315017">
    <property type="component" value="Chromosome"/>
</dbReference>
<sequence length="57" mass="6601">MPDGKRKRRHSVNAARRRWYAQHRSRRFSRRFGWNDSPVATAPSGESLTARSFASAL</sequence>
<proteinExistence type="predicted"/>
<dbReference type="EMBL" id="CP036274">
    <property type="protein sequence ID" value="QDU31275.1"/>
    <property type="molecule type" value="Genomic_DNA"/>
</dbReference>
<reference evidence="2 3" key="1">
    <citation type="submission" date="2019-02" db="EMBL/GenBank/DDBJ databases">
        <title>Deep-cultivation of Planctomycetes and their phenomic and genomic characterization uncovers novel biology.</title>
        <authorList>
            <person name="Wiegand S."/>
            <person name="Jogler M."/>
            <person name="Boedeker C."/>
            <person name="Pinto D."/>
            <person name="Vollmers J."/>
            <person name="Rivas-Marin E."/>
            <person name="Kohn T."/>
            <person name="Peeters S.H."/>
            <person name="Heuer A."/>
            <person name="Rast P."/>
            <person name="Oberbeckmann S."/>
            <person name="Bunk B."/>
            <person name="Jeske O."/>
            <person name="Meyerdierks A."/>
            <person name="Storesund J.E."/>
            <person name="Kallscheuer N."/>
            <person name="Luecker S."/>
            <person name="Lage O.M."/>
            <person name="Pohl T."/>
            <person name="Merkel B.J."/>
            <person name="Hornburger P."/>
            <person name="Mueller R.-W."/>
            <person name="Bruemmer F."/>
            <person name="Labrenz M."/>
            <person name="Spormann A.M."/>
            <person name="Op den Camp H."/>
            <person name="Overmann J."/>
            <person name="Amann R."/>
            <person name="Jetten M.S.M."/>
            <person name="Mascher T."/>
            <person name="Medema M.H."/>
            <person name="Devos D.P."/>
            <person name="Kaster A.-K."/>
            <person name="Ovreas L."/>
            <person name="Rohde M."/>
            <person name="Galperin M.Y."/>
            <person name="Jogler C."/>
        </authorList>
    </citation>
    <scope>NUCLEOTIDE SEQUENCE [LARGE SCALE GENOMIC DNA]</scope>
    <source>
        <strain evidence="2 3">ETA_A8</strain>
    </source>
</reference>
<dbReference type="RefSeq" id="WP_202921367.1">
    <property type="nucleotide sequence ID" value="NZ_CP036274.1"/>
</dbReference>
<dbReference type="AlphaFoldDB" id="A0A517YM22"/>